<keyword evidence="3 5" id="KW-1133">Transmembrane helix</keyword>
<keyword evidence="5" id="KW-0813">Transport</keyword>
<evidence type="ECO:0000256" key="4">
    <source>
        <dbReference type="ARBA" id="ARBA00023136"/>
    </source>
</evidence>
<dbReference type="AlphaFoldDB" id="A0A8J3ZEG7"/>
<feature type="transmembrane region" description="Helical" evidence="5">
    <location>
        <begin position="90"/>
        <end position="111"/>
    </location>
</feature>
<dbReference type="PANTHER" id="PTHR43839">
    <property type="entry name" value="OPPC IN A BINDING PROTEIN-DEPENDENT TRANSPORT SYSTEM"/>
    <property type="match status" value="1"/>
</dbReference>
<dbReference type="Pfam" id="PF12911">
    <property type="entry name" value="OppC_N"/>
    <property type="match status" value="1"/>
</dbReference>
<feature type="transmembrane region" description="Helical" evidence="5">
    <location>
        <begin position="258"/>
        <end position="282"/>
    </location>
</feature>
<comment type="similarity">
    <text evidence="5">Belongs to the binding-protein-dependent transport system permease family.</text>
</comment>
<feature type="transmembrane region" description="Helical" evidence="5">
    <location>
        <begin position="153"/>
        <end position="170"/>
    </location>
</feature>
<sequence>MTTIAWQRRRRSLASFWREYRRDKAGLIGLGILVVIGGLALTAPLFISEADLSATNAPAKPRQAPSSEYWLGADGYGRSMVDVTIWGARISLAVGFLATFMSVAVGALLGILAGHYRGWVEAVVLRVTDWFLVLPTLVLATALASVLKPGTTTVIVAIGVTSWPGTARLVRAQTLAVEARPYIERARALGGGNRHVMSRHVLPNVMPLVLAQTTLSVAGAILAEATLAFLGMSDPTKVSWGTTLQLARQIGAVSAGNWWILLPPGVAIAVVSLAFTLCGRAIEGVLNPKLRAR</sequence>
<dbReference type="CDD" id="cd06261">
    <property type="entry name" value="TM_PBP2"/>
    <property type="match status" value="1"/>
</dbReference>
<dbReference type="PANTHER" id="PTHR43839:SF1">
    <property type="entry name" value="OPPC IN A BINDING PROTEIN-DEPENDENT TRANSPORT SYSTEM"/>
    <property type="match status" value="1"/>
</dbReference>
<dbReference type="SUPFAM" id="SSF161098">
    <property type="entry name" value="MetI-like"/>
    <property type="match status" value="1"/>
</dbReference>
<gene>
    <name evidence="7" type="ORF">Vau01_076420</name>
</gene>
<dbReference type="InterPro" id="IPR000515">
    <property type="entry name" value="MetI-like"/>
</dbReference>
<evidence type="ECO:0000256" key="2">
    <source>
        <dbReference type="ARBA" id="ARBA00022692"/>
    </source>
</evidence>
<organism evidence="7 8">
    <name type="scientific">Virgisporangium aurantiacum</name>
    <dbReference type="NCBI Taxonomy" id="175570"/>
    <lineage>
        <taxon>Bacteria</taxon>
        <taxon>Bacillati</taxon>
        <taxon>Actinomycetota</taxon>
        <taxon>Actinomycetes</taxon>
        <taxon>Micromonosporales</taxon>
        <taxon>Micromonosporaceae</taxon>
        <taxon>Virgisporangium</taxon>
    </lineage>
</organism>
<evidence type="ECO:0000256" key="5">
    <source>
        <dbReference type="RuleBase" id="RU363032"/>
    </source>
</evidence>
<protein>
    <submittedName>
        <fullName evidence="7">ABC transporter permease</fullName>
    </submittedName>
</protein>
<evidence type="ECO:0000259" key="6">
    <source>
        <dbReference type="PROSITE" id="PS50928"/>
    </source>
</evidence>
<dbReference type="RefSeq" id="WP_204003983.1">
    <property type="nucleotide sequence ID" value="NZ_BOPG01000050.1"/>
</dbReference>
<evidence type="ECO:0000313" key="7">
    <source>
        <dbReference type="EMBL" id="GIJ60126.1"/>
    </source>
</evidence>
<evidence type="ECO:0000256" key="1">
    <source>
        <dbReference type="ARBA" id="ARBA00004141"/>
    </source>
</evidence>
<evidence type="ECO:0000313" key="8">
    <source>
        <dbReference type="Proteomes" id="UP000612585"/>
    </source>
</evidence>
<name>A0A8J3ZEG7_9ACTN</name>
<reference evidence="7" key="1">
    <citation type="submission" date="2021-01" db="EMBL/GenBank/DDBJ databases">
        <title>Whole genome shotgun sequence of Virgisporangium aurantiacum NBRC 16421.</title>
        <authorList>
            <person name="Komaki H."/>
            <person name="Tamura T."/>
        </authorList>
    </citation>
    <scope>NUCLEOTIDE SEQUENCE</scope>
    <source>
        <strain evidence="7">NBRC 16421</strain>
    </source>
</reference>
<accession>A0A8J3ZEG7</accession>
<keyword evidence="4 5" id="KW-0472">Membrane</keyword>
<comment type="subcellular location">
    <subcellularLocation>
        <location evidence="5">Cell membrane</location>
        <topology evidence="5">Multi-pass membrane protein</topology>
    </subcellularLocation>
    <subcellularLocation>
        <location evidence="1">Membrane</location>
        <topology evidence="1">Multi-pass membrane protein</topology>
    </subcellularLocation>
</comment>
<dbReference type="Gene3D" id="1.10.3720.10">
    <property type="entry name" value="MetI-like"/>
    <property type="match status" value="1"/>
</dbReference>
<feature type="transmembrane region" description="Helical" evidence="5">
    <location>
        <begin position="205"/>
        <end position="230"/>
    </location>
</feature>
<feature type="domain" description="ABC transmembrane type-1" evidence="6">
    <location>
        <begin position="88"/>
        <end position="279"/>
    </location>
</feature>
<evidence type="ECO:0000256" key="3">
    <source>
        <dbReference type="ARBA" id="ARBA00022989"/>
    </source>
</evidence>
<dbReference type="EMBL" id="BOPG01000050">
    <property type="protein sequence ID" value="GIJ60126.1"/>
    <property type="molecule type" value="Genomic_DNA"/>
</dbReference>
<dbReference type="PROSITE" id="PS50928">
    <property type="entry name" value="ABC_TM1"/>
    <property type="match status" value="1"/>
</dbReference>
<feature type="transmembrane region" description="Helical" evidence="5">
    <location>
        <begin position="123"/>
        <end position="147"/>
    </location>
</feature>
<dbReference type="Pfam" id="PF00528">
    <property type="entry name" value="BPD_transp_1"/>
    <property type="match status" value="1"/>
</dbReference>
<proteinExistence type="inferred from homology"/>
<dbReference type="InterPro" id="IPR035906">
    <property type="entry name" value="MetI-like_sf"/>
</dbReference>
<dbReference type="GO" id="GO:0055085">
    <property type="term" value="P:transmembrane transport"/>
    <property type="evidence" value="ECO:0007669"/>
    <property type="project" value="InterPro"/>
</dbReference>
<feature type="transmembrane region" description="Helical" evidence="5">
    <location>
        <begin position="25"/>
        <end position="47"/>
    </location>
</feature>
<comment type="caution">
    <text evidence="7">The sequence shown here is derived from an EMBL/GenBank/DDBJ whole genome shotgun (WGS) entry which is preliminary data.</text>
</comment>
<dbReference type="InterPro" id="IPR025966">
    <property type="entry name" value="OppC_N"/>
</dbReference>
<keyword evidence="2 5" id="KW-0812">Transmembrane</keyword>
<keyword evidence="8" id="KW-1185">Reference proteome</keyword>
<dbReference type="GO" id="GO:0005886">
    <property type="term" value="C:plasma membrane"/>
    <property type="evidence" value="ECO:0007669"/>
    <property type="project" value="UniProtKB-SubCell"/>
</dbReference>
<dbReference type="Proteomes" id="UP000612585">
    <property type="component" value="Unassembled WGS sequence"/>
</dbReference>